<dbReference type="GO" id="GO:0003677">
    <property type="term" value="F:DNA binding"/>
    <property type="evidence" value="ECO:0007669"/>
    <property type="project" value="UniProtKB-KW"/>
</dbReference>
<feature type="domain" description="Replication protein A OB" evidence="8">
    <location>
        <begin position="607"/>
        <end position="694"/>
    </location>
</feature>
<dbReference type="PANTHER" id="PTHR48125:SF10">
    <property type="entry name" value="OS12G0136300 PROTEIN"/>
    <property type="match status" value="1"/>
</dbReference>
<feature type="compositionally biased region" description="Low complexity" evidence="6">
    <location>
        <begin position="68"/>
        <end position="86"/>
    </location>
</feature>
<organism evidence="9">
    <name type="scientific">Lingulaulax polyedra</name>
    <name type="common">Dinoflagellate</name>
    <name type="synonym">Lingulodinium polyedra</name>
    <dbReference type="NCBI Taxonomy" id="160621"/>
    <lineage>
        <taxon>Eukaryota</taxon>
        <taxon>Sar</taxon>
        <taxon>Alveolata</taxon>
        <taxon>Dinophyceae</taxon>
        <taxon>Gonyaulacales</taxon>
        <taxon>Lingulodiniaceae</taxon>
        <taxon>Lingulaulax</taxon>
    </lineage>
</organism>
<evidence type="ECO:0000259" key="7">
    <source>
        <dbReference type="Pfam" id="PF08646"/>
    </source>
</evidence>
<feature type="compositionally biased region" description="Low complexity" evidence="6">
    <location>
        <begin position="10"/>
        <end position="23"/>
    </location>
</feature>
<sequence>MAAVPDVEGNGRAEAVAGAGAPATRLPTASWDSMAAGGTGSPEVETTKPAAPGPLPACGDAPPPAATPAPGQGPAVAAVARSAPAAEPGPLDGQAQEQEPASATMSVQLLGPAVTEVAAGSLTPEEAAAALRRNLGRQVGWSARRWRGRSAPPSPQGSAAAVPGAAAGGRERGAAAAAAAAAAEAAAAPAAEPPEPGDEESEPAAGADAAAAESQPSSVLDPTPPSEHAAAAEALAGAGGPSASAGVPASAAATTHEAKAGKVAPPQARAPAPPQRQPPATAPEPPAASPAAGAVRPPSAAPEGAAPAPTEAVAAAAEAEGEAGEGAGGRCQGRWRRRRKPGAAQCAAAARRGRGSPAAGDDGRAAPESTRHRSTATAQRSAPPPLPDIFRWQQGLRRWHEPGSARSTLHRLAREGGISASEAKAVRSRLRRGPRARGGPAAAAAPPAPLQPGGAAAGLPWQPAGASQQGASCRAGPPQQPQPAGYMPISELSPYKGSKFCLKARVVTKSDIRRFSNARGDGQLFKVDLADVSGEIAGTFFGRAVDMFYGMLQQGRVYSFSRGTLKVGNPRFDRGKYVITFEEYSAIEPLEDDGTIPGVRYDFRPLVDIESLEVNTLVDVRAVVYSSQEAYTFTSKKSNREMTKREVGLWDDSGPSGASYVDMTFWGEMALSSSLEVGSVIFAKSARISEYNGVKGLNSPAVYELDLPDPEGRALRARFEEHRKANPLPVRARGNAGVRKSLAECREEDLHLGLPPPPGQPFDPTGPRSVHTHLVLATVTHLPLDRMPCYPSCPELVDGFRATGAQAEKRACSKKVSQEGVDTWACAAGHACQRPVYRYICRVGVADHSGSLEVQLYDDVAKRLFACEAEEYARLWDAREEDRESARRVEEIGGRLLWRRVCLRLTAKKEVWQEEERVRYGVNEGSALDLAKEARRMLAEVLASAAPGAAAAAVPGAAAGAPAHAS</sequence>
<feature type="compositionally biased region" description="Pro residues" evidence="6">
    <location>
        <begin position="271"/>
        <end position="288"/>
    </location>
</feature>
<evidence type="ECO:0000256" key="2">
    <source>
        <dbReference type="ARBA" id="ARBA00022723"/>
    </source>
</evidence>
<evidence type="ECO:0000256" key="6">
    <source>
        <dbReference type="SAM" id="MobiDB-lite"/>
    </source>
</evidence>
<feature type="compositionally biased region" description="Basic and acidic residues" evidence="6">
    <location>
        <begin position="361"/>
        <end position="371"/>
    </location>
</feature>
<name>A0A516AG09_LINPO</name>
<comment type="similarity">
    <text evidence="1">Belongs to the replication factor A protein 1 family.</text>
</comment>
<evidence type="ECO:0000256" key="5">
    <source>
        <dbReference type="ARBA" id="ARBA00023125"/>
    </source>
</evidence>
<feature type="compositionally biased region" description="Low complexity" evidence="6">
    <location>
        <begin position="226"/>
        <end position="255"/>
    </location>
</feature>
<protein>
    <submittedName>
        <fullName evidence="9">Replication protein A 70 kDa DNA-binding subunit</fullName>
    </submittedName>
</protein>
<feature type="compositionally biased region" description="Low complexity" evidence="6">
    <location>
        <begin position="156"/>
        <end position="165"/>
    </location>
</feature>
<feature type="compositionally biased region" description="Low complexity" evidence="6">
    <location>
        <begin position="174"/>
        <end position="190"/>
    </location>
</feature>
<dbReference type="SUPFAM" id="SSF50249">
    <property type="entry name" value="Nucleic acid-binding proteins"/>
    <property type="match status" value="3"/>
</dbReference>
<evidence type="ECO:0000256" key="1">
    <source>
        <dbReference type="ARBA" id="ARBA00005690"/>
    </source>
</evidence>
<keyword evidence="4" id="KW-0862">Zinc</keyword>
<dbReference type="CDD" id="cd04474">
    <property type="entry name" value="RPA1_DBD_A"/>
    <property type="match status" value="1"/>
</dbReference>
<feature type="compositionally biased region" description="Low complexity" evidence="6">
    <location>
        <begin position="342"/>
        <end position="360"/>
    </location>
</feature>
<feature type="compositionally biased region" description="Low complexity" evidence="6">
    <location>
        <begin position="437"/>
        <end position="466"/>
    </location>
</feature>
<dbReference type="CDD" id="cd04475">
    <property type="entry name" value="RPA1_DBD_B"/>
    <property type="match status" value="1"/>
</dbReference>
<feature type="compositionally biased region" description="Basic residues" evidence="6">
    <location>
        <begin position="426"/>
        <end position="435"/>
    </location>
</feature>
<dbReference type="Gene3D" id="2.40.50.140">
    <property type="entry name" value="Nucleic acid-binding proteins"/>
    <property type="match status" value="3"/>
</dbReference>
<feature type="domain" description="Replication factor A C-terminal" evidence="7">
    <location>
        <begin position="776"/>
        <end position="937"/>
    </location>
</feature>
<dbReference type="CDD" id="cd04476">
    <property type="entry name" value="RPA1_DBD_C"/>
    <property type="match status" value="1"/>
</dbReference>
<feature type="region of interest" description="Disordered" evidence="6">
    <location>
        <begin position="145"/>
        <end position="393"/>
    </location>
</feature>
<dbReference type="FunFam" id="2.40.50.140:FF:000041">
    <property type="entry name" value="Replication protein A subunit"/>
    <property type="match status" value="1"/>
</dbReference>
<feature type="compositionally biased region" description="Pro residues" evidence="6">
    <location>
        <begin position="51"/>
        <end position="67"/>
    </location>
</feature>
<dbReference type="GO" id="GO:0008270">
    <property type="term" value="F:zinc ion binding"/>
    <property type="evidence" value="ECO:0007669"/>
    <property type="project" value="UniProtKB-KW"/>
</dbReference>
<dbReference type="InterPro" id="IPR012340">
    <property type="entry name" value="NA-bd_OB-fold"/>
</dbReference>
<keyword evidence="5 9" id="KW-0238">DNA-binding</keyword>
<keyword evidence="2" id="KW-0479">Metal-binding</keyword>
<feature type="compositionally biased region" description="Low complexity" evidence="6">
    <location>
        <begin position="203"/>
        <end position="218"/>
    </location>
</feature>
<dbReference type="AlphaFoldDB" id="A0A516AG09"/>
<feature type="region of interest" description="Disordered" evidence="6">
    <location>
        <begin position="423"/>
        <end position="485"/>
    </location>
</feature>
<evidence type="ECO:0000256" key="3">
    <source>
        <dbReference type="ARBA" id="ARBA00022771"/>
    </source>
</evidence>
<evidence type="ECO:0000313" key="9">
    <source>
        <dbReference type="EMBL" id="QDO16249.1"/>
    </source>
</evidence>
<feature type="region of interest" description="Disordered" evidence="6">
    <location>
        <begin position="1"/>
        <end position="103"/>
    </location>
</feature>
<dbReference type="InterPro" id="IPR047192">
    <property type="entry name" value="Euk_RPA1_DBD_C"/>
</dbReference>
<reference evidence="9" key="1">
    <citation type="journal article" date="2019" name="Microorganisms">
        <title>DNA Damage Response Pathways in Dinoflagellates.</title>
        <authorList>
            <person name="Li C."/>
            <person name="Wong J."/>
        </authorList>
    </citation>
    <scope>NUCLEOTIDE SEQUENCE</scope>
</reference>
<keyword evidence="3" id="KW-0863">Zinc-finger</keyword>
<dbReference type="Pfam" id="PF08646">
    <property type="entry name" value="Rep_fac-A_C"/>
    <property type="match status" value="1"/>
</dbReference>
<accession>A0A516AG09</accession>
<proteinExistence type="evidence at transcript level"/>
<dbReference type="Pfam" id="PF16900">
    <property type="entry name" value="REPA_OB_2"/>
    <property type="match status" value="1"/>
</dbReference>
<dbReference type="EMBL" id="MN125782">
    <property type="protein sequence ID" value="QDO16249.1"/>
    <property type="molecule type" value="mRNA"/>
</dbReference>
<dbReference type="PANTHER" id="PTHR48125">
    <property type="entry name" value="LP07818P1"/>
    <property type="match status" value="1"/>
</dbReference>
<evidence type="ECO:0000256" key="4">
    <source>
        <dbReference type="ARBA" id="ARBA00022833"/>
    </source>
</evidence>
<feature type="compositionally biased region" description="Low complexity" evidence="6">
    <location>
        <begin position="289"/>
        <end position="318"/>
    </location>
</feature>
<evidence type="ECO:0000259" key="8">
    <source>
        <dbReference type="Pfam" id="PF16900"/>
    </source>
</evidence>
<dbReference type="InterPro" id="IPR031657">
    <property type="entry name" value="REPA_OB_2"/>
</dbReference>
<dbReference type="InterPro" id="IPR013955">
    <property type="entry name" value="Rep_factor-A_C"/>
</dbReference>